<protein>
    <recommendedName>
        <fullName evidence="2">Hemerythrin-like domain-containing protein</fullName>
    </recommendedName>
</protein>
<sequence>MMGNCLRRSEKLTAEIVPHEGSTSYHAVRLRGSPESILNAYVRLASVSTNSIPSDRRFLPPASTTSTAARSRVPDCTDNEITTTVQVRSEGVTGSRDALLRFIDSRFPGLSSAPPQAYAPTAMAAVVSKGEVETTSLMVRMTKMQHKSMTWHLERMVRWAEDLARRGGRRAVDPKVGSWRMEVRKFSKSYCQLLEVMMEHAQMEERVLFPIFDSADREAEAEAEEAEEDTEVEEAEVEAQAEAEKRGTRRDDGEPMTKGGGVTAVTRVAVAIMSHPREREIGTRASDQGGGVVTVTCVIVEVRNASRPAAAQPRPTARWRSSHRAEERGSPRRWRRRDGGGRSYREIPICRVVPSYSIFTLTVLWWRY</sequence>
<feature type="compositionally biased region" description="Basic and acidic residues" evidence="1">
    <location>
        <begin position="242"/>
        <end position="255"/>
    </location>
</feature>
<feature type="domain" description="Hemerythrin-like" evidence="2">
    <location>
        <begin position="139"/>
        <end position="234"/>
    </location>
</feature>
<evidence type="ECO:0000313" key="4">
    <source>
        <dbReference type="Proteomes" id="UP000289738"/>
    </source>
</evidence>
<feature type="region of interest" description="Disordered" evidence="1">
    <location>
        <begin position="306"/>
        <end position="339"/>
    </location>
</feature>
<name>A0A445AGK4_ARAHY</name>
<organism evidence="3 4">
    <name type="scientific">Arachis hypogaea</name>
    <name type="common">Peanut</name>
    <dbReference type="NCBI Taxonomy" id="3818"/>
    <lineage>
        <taxon>Eukaryota</taxon>
        <taxon>Viridiplantae</taxon>
        <taxon>Streptophyta</taxon>
        <taxon>Embryophyta</taxon>
        <taxon>Tracheophyta</taxon>
        <taxon>Spermatophyta</taxon>
        <taxon>Magnoliopsida</taxon>
        <taxon>eudicotyledons</taxon>
        <taxon>Gunneridae</taxon>
        <taxon>Pentapetalae</taxon>
        <taxon>rosids</taxon>
        <taxon>fabids</taxon>
        <taxon>Fabales</taxon>
        <taxon>Fabaceae</taxon>
        <taxon>Papilionoideae</taxon>
        <taxon>50 kb inversion clade</taxon>
        <taxon>dalbergioids sensu lato</taxon>
        <taxon>Dalbergieae</taxon>
        <taxon>Pterocarpus clade</taxon>
        <taxon>Arachis</taxon>
    </lineage>
</organism>
<feature type="compositionally biased region" description="Acidic residues" evidence="1">
    <location>
        <begin position="221"/>
        <end position="241"/>
    </location>
</feature>
<dbReference type="Pfam" id="PF01814">
    <property type="entry name" value="Hemerythrin"/>
    <property type="match status" value="1"/>
</dbReference>
<dbReference type="PANTHER" id="PTHR35739">
    <property type="entry name" value="OS01G0861700 PROTEIN"/>
    <property type="match status" value="1"/>
</dbReference>
<feature type="compositionally biased region" description="Low complexity" evidence="1">
    <location>
        <begin position="306"/>
        <end position="319"/>
    </location>
</feature>
<evidence type="ECO:0000256" key="1">
    <source>
        <dbReference type="SAM" id="MobiDB-lite"/>
    </source>
</evidence>
<accession>A0A445AGK4</accession>
<comment type="caution">
    <text evidence="3">The sequence shown here is derived from an EMBL/GenBank/DDBJ whole genome shotgun (WGS) entry which is preliminary data.</text>
</comment>
<dbReference type="STRING" id="3818.A0A445AGK4"/>
<dbReference type="PANTHER" id="PTHR35739:SF3">
    <property type="entry name" value="HEMERYTHRIN HHE CATION-BINDING DOMAIN PROTEIN"/>
    <property type="match status" value="1"/>
</dbReference>
<dbReference type="EMBL" id="SDMP01000012">
    <property type="protein sequence ID" value="RYR25508.1"/>
    <property type="molecule type" value="Genomic_DNA"/>
</dbReference>
<dbReference type="Proteomes" id="UP000289738">
    <property type="component" value="Chromosome B02"/>
</dbReference>
<dbReference type="Gene3D" id="1.20.120.520">
    <property type="entry name" value="nmb1532 protein domain like"/>
    <property type="match status" value="1"/>
</dbReference>
<gene>
    <name evidence="3" type="ORF">Ahy_B02g059303</name>
</gene>
<evidence type="ECO:0000313" key="3">
    <source>
        <dbReference type="EMBL" id="RYR25508.1"/>
    </source>
</evidence>
<proteinExistence type="predicted"/>
<feature type="region of interest" description="Disordered" evidence="1">
    <location>
        <begin position="218"/>
        <end position="261"/>
    </location>
</feature>
<keyword evidence="4" id="KW-1185">Reference proteome</keyword>
<dbReference type="AlphaFoldDB" id="A0A445AGK4"/>
<evidence type="ECO:0000259" key="2">
    <source>
        <dbReference type="Pfam" id="PF01814"/>
    </source>
</evidence>
<reference evidence="3 4" key="1">
    <citation type="submission" date="2019-01" db="EMBL/GenBank/DDBJ databases">
        <title>Sequencing of cultivated peanut Arachis hypogaea provides insights into genome evolution and oil improvement.</title>
        <authorList>
            <person name="Chen X."/>
        </authorList>
    </citation>
    <scope>NUCLEOTIDE SEQUENCE [LARGE SCALE GENOMIC DNA]</scope>
    <source>
        <strain evidence="4">cv. Fuhuasheng</strain>
        <tissue evidence="3">Leaves</tissue>
    </source>
</reference>
<dbReference type="InterPro" id="IPR012312">
    <property type="entry name" value="Hemerythrin-like"/>
</dbReference>